<evidence type="ECO:0000256" key="8">
    <source>
        <dbReference type="ARBA" id="ARBA00023242"/>
    </source>
</evidence>
<evidence type="ECO:0000313" key="12">
    <source>
        <dbReference type="EMBL" id="JAG83151.1"/>
    </source>
</evidence>
<evidence type="ECO:0000259" key="11">
    <source>
        <dbReference type="PROSITE" id="PS50157"/>
    </source>
</evidence>
<feature type="domain" description="C2H2-type" evidence="11">
    <location>
        <begin position="401"/>
        <end position="428"/>
    </location>
</feature>
<dbReference type="EMBL" id="GBYB01013386">
    <property type="protein sequence ID" value="JAG83153.1"/>
    <property type="molecule type" value="Transcribed_RNA"/>
</dbReference>
<feature type="domain" description="C2H2-type" evidence="11">
    <location>
        <begin position="345"/>
        <end position="372"/>
    </location>
</feature>
<evidence type="ECO:0000256" key="7">
    <source>
        <dbReference type="ARBA" id="ARBA00023163"/>
    </source>
</evidence>
<dbReference type="FunFam" id="3.30.160.60:FF:000624">
    <property type="entry name" value="zinc finger protein 697"/>
    <property type="match status" value="1"/>
</dbReference>
<protein>
    <submittedName>
        <fullName evidence="12">ZNF84_2 protein</fullName>
    </submittedName>
    <submittedName>
        <fullName evidence="13">ZNF84_8 protein</fullName>
    </submittedName>
</protein>
<keyword evidence="7" id="KW-0804">Transcription</keyword>
<dbReference type="GO" id="GO:0000978">
    <property type="term" value="F:RNA polymerase II cis-regulatory region sequence-specific DNA binding"/>
    <property type="evidence" value="ECO:0007669"/>
    <property type="project" value="TreeGrafter"/>
</dbReference>
<keyword evidence="2" id="KW-0479">Metal-binding</keyword>
<dbReference type="FunFam" id="3.30.160.60:FF:002349">
    <property type="entry name" value="Zinc finger and BTB domain-containing 40"/>
    <property type="match status" value="1"/>
</dbReference>
<dbReference type="SMART" id="SM00355">
    <property type="entry name" value="ZnF_C2H2"/>
    <property type="match status" value="11"/>
</dbReference>
<dbReference type="SUPFAM" id="SSF57667">
    <property type="entry name" value="beta-beta-alpha zinc fingers"/>
    <property type="match status" value="4"/>
</dbReference>
<dbReference type="FunFam" id="3.30.160.60:FF:000100">
    <property type="entry name" value="Zinc finger 45-like"/>
    <property type="match status" value="2"/>
</dbReference>
<dbReference type="AlphaFoldDB" id="A0A0C9RAC6"/>
<accession>A0A0C9RAC6</accession>
<evidence type="ECO:0000313" key="13">
    <source>
        <dbReference type="EMBL" id="JAG83153.1"/>
    </source>
</evidence>
<feature type="domain" description="C2H2-type" evidence="11">
    <location>
        <begin position="317"/>
        <end position="344"/>
    </location>
</feature>
<organism evidence="12">
    <name type="scientific">Fopius arisanus</name>
    <dbReference type="NCBI Taxonomy" id="64838"/>
    <lineage>
        <taxon>Eukaryota</taxon>
        <taxon>Metazoa</taxon>
        <taxon>Ecdysozoa</taxon>
        <taxon>Arthropoda</taxon>
        <taxon>Hexapoda</taxon>
        <taxon>Insecta</taxon>
        <taxon>Pterygota</taxon>
        <taxon>Neoptera</taxon>
        <taxon>Endopterygota</taxon>
        <taxon>Hymenoptera</taxon>
        <taxon>Apocrita</taxon>
        <taxon>Ichneumonoidea</taxon>
        <taxon>Braconidae</taxon>
        <taxon>Opiinae</taxon>
        <taxon>Fopius</taxon>
    </lineage>
</organism>
<proteinExistence type="predicted"/>
<evidence type="ECO:0000256" key="2">
    <source>
        <dbReference type="ARBA" id="ARBA00022723"/>
    </source>
</evidence>
<feature type="domain" description="C2H2-type" evidence="11">
    <location>
        <begin position="170"/>
        <end position="197"/>
    </location>
</feature>
<dbReference type="GO" id="GO:0048598">
    <property type="term" value="P:embryonic morphogenesis"/>
    <property type="evidence" value="ECO:0007669"/>
    <property type="project" value="UniProtKB-ARBA"/>
</dbReference>
<dbReference type="GO" id="GO:0005654">
    <property type="term" value="C:nucleoplasm"/>
    <property type="evidence" value="ECO:0007669"/>
    <property type="project" value="TreeGrafter"/>
</dbReference>
<evidence type="ECO:0000256" key="5">
    <source>
        <dbReference type="ARBA" id="ARBA00022833"/>
    </source>
</evidence>
<dbReference type="GO" id="GO:0008270">
    <property type="term" value="F:zinc ion binding"/>
    <property type="evidence" value="ECO:0007669"/>
    <property type="project" value="UniProtKB-KW"/>
</dbReference>
<keyword evidence="3" id="KW-0677">Repeat</keyword>
<evidence type="ECO:0000256" key="1">
    <source>
        <dbReference type="ARBA" id="ARBA00004123"/>
    </source>
</evidence>
<evidence type="ECO:0000256" key="9">
    <source>
        <dbReference type="PROSITE-ProRule" id="PRU00042"/>
    </source>
</evidence>
<reference evidence="12" key="1">
    <citation type="submission" date="2015-01" db="EMBL/GenBank/DDBJ databases">
        <title>Transcriptome Assembly of Fopius arisanus.</title>
        <authorList>
            <person name="Geib S."/>
        </authorList>
    </citation>
    <scope>NUCLEOTIDE SEQUENCE</scope>
</reference>
<dbReference type="Pfam" id="PF13894">
    <property type="entry name" value="zf-C2H2_4"/>
    <property type="match status" value="1"/>
</dbReference>
<feature type="domain" description="C2H2-type" evidence="11">
    <location>
        <begin position="373"/>
        <end position="400"/>
    </location>
</feature>
<feature type="domain" description="C2H2-type" evidence="11">
    <location>
        <begin position="484"/>
        <end position="511"/>
    </location>
</feature>
<evidence type="ECO:0000256" key="6">
    <source>
        <dbReference type="ARBA" id="ARBA00023015"/>
    </source>
</evidence>
<dbReference type="Gene3D" id="3.30.160.60">
    <property type="entry name" value="Classic Zinc Finger"/>
    <property type="match status" value="9"/>
</dbReference>
<dbReference type="Pfam" id="PF00096">
    <property type="entry name" value="zf-C2H2"/>
    <property type="match status" value="6"/>
</dbReference>
<dbReference type="FunFam" id="3.30.160.60:FF:000870">
    <property type="entry name" value="zinc finger protein 197 isoform X1"/>
    <property type="match status" value="1"/>
</dbReference>
<dbReference type="PANTHER" id="PTHR24399">
    <property type="entry name" value="ZINC FINGER AND BTB DOMAIN-CONTAINING"/>
    <property type="match status" value="1"/>
</dbReference>
<dbReference type="InterPro" id="IPR013087">
    <property type="entry name" value="Znf_C2H2_type"/>
</dbReference>
<evidence type="ECO:0000256" key="10">
    <source>
        <dbReference type="SAM" id="MobiDB-lite"/>
    </source>
</evidence>
<name>A0A0C9RAC6_9HYME</name>
<feature type="compositionally biased region" description="Basic and acidic residues" evidence="10">
    <location>
        <begin position="538"/>
        <end position="578"/>
    </location>
</feature>
<sequence length="584" mass="67429">MKNINFQEMSTNRTMEENYVNVVLKEESDRLLPAAYIEEICSSTFEKVFLPIETHGVVFSDEMVKLDLEDQNLQQTWVSQIASTSSADRFPMNYEIISKTIDDAENEVVEGRGEQVIEESHKQKEVLKKIGARNKQSKKVRITVPATNIEEALTHEGYPSISHTSKFYKIQCSLCNKWFLNNESMIVHLRSHSSSLICHICQTNCSDEHTLHSHMLKHIETKMFNPTLSTSFLECGICSKVLPSKNSLRSHLREHLTESLTSPWSCNHDGDLQENDCQLCDHSCKGETAEKNKTLDFREKKNKRQNKSQTIAKLKPFRCALCPLSFAQRTPLKNHIMTHSEERPFACRICEKTYKRNSELIRHTMVHTGERPYECKECLMTFREKTKLNSHMVVHTGEKPFECRICHKFLARKSDLTSHMLSHTGGQYDCKICEKIFTRKSDLNRHVLVHTGEKPFACDFCDMAFREKARLNAHLVMHTGDKKHVCRICEKRFKDKQGLKKHMIGHAGDRPYGCFVCKKNFKMKSTLVSHMQVHEAEADEECKKDGKNFEEEDKSKKNSVGLEREGKRFKSEGDDLHAVDQSSD</sequence>
<dbReference type="GO" id="GO:0001227">
    <property type="term" value="F:DNA-binding transcription repressor activity, RNA polymerase II-specific"/>
    <property type="evidence" value="ECO:0007669"/>
    <property type="project" value="TreeGrafter"/>
</dbReference>
<keyword evidence="5" id="KW-0862">Zinc</keyword>
<feature type="domain" description="C2H2-type" evidence="11">
    <location>
        <begin position="512"/>
        <end position="539"/>
    </location>
</feature>
<feature type="domain" description="C2H2-type" evidence="11">
    <location>
        <begin position="428"/>
        <end position="455"/>
    </location>
</feature>
<dbReference type="Pfam" id="PF12874">
    <property type="entry name" value="zf-met"/>
    <property type="match status" value="1"/>
</dbReference>
<keyword evidence="4 9" id="KW-0863">Zinc-finger</keyword>
<gene>
    <name evidence="12" type="primary">ZNF84_2</name>
    <name evidence="13" type="synonym">ZNF84_8</name>
    <name evidence="13" type="ORF">g.48667</name>
    <name evidence="12" type="ORF">g.48708</name>
</gene>
<dbReference type="PROSITE" id="PS00028">
    <property type="entry name" value="ZINC_FINGER_C2H2_1"/>
    <property type="match status" value="10"/>
</dbReference>
<comment type="subcellular location">
    <subcellularLocation>
        <location evidence="1">Nucleus</location>
    </subcellularLocation>
</comment>
<keyword evidence="6" id="KW-0805">Transcription regulation</keyword>
<dbReference type="PROSITE" id="PS50157">
    <property type="entry name" value="ZINC_FINGER_C2H2_2"/>
    <property type="match status" value="10"/>
</dbReference>
<keyword evidence="8" id="KW-0539">Nucleus</keyword>
<dbReference type="FunFam" id="3.30.160.60:FF:000744">
    <property type="entry name" value="zinc finger E-box-binding homeobox 1"/>
    <property type="match status" value="1"/>
</dbReference>
<feature type="domain" description="C2H2-type" evidence="11">
    <location>
        <begin position="456"/>
        <end position="483"/>
    </location>
</feature>
<evidence type="ECO:0000256" key="3">
    <source>
        <dbReference type="ARBA" id="ARBA00022737"/>
    </source>
</evidence>
<dbReference type="InterPro" id="IPR036236">
    <property type="entry name" value="Znf_C2H2_sf"/>
</dbReference>
<feature type="domain" description="C2H2-type" evidence="11">
    <location>
        <begin position="233"/>
        <end position="260"/>
    </location>
</feature>
<dbReference type="PANTHER" id="PTHR24399:SF70">
    <property type="entry name" value="C2H2-TYPE DOMAIN-CONTAINING PROTEIN"/>
    <property type="match status" value="1"/>
</dbReference>
<evidence type="ECO:0000256" key="4">
    <source>
        <dbReference type="ARBA" id="ARBA00022771"/>
    </source>
</evidence>
<feature type="region of interest" description="Disordered" evidence="10">
    <location>
        <begin position="538"/>
        <end position="584"/>
    </location>
</feature>
<dbReference type="FunFam" id="3.30.160.60:FF:000414">
    <property type="entry name" value="Zinc finger protein 398"/>
    <property type="match status" value="1"/>
</dbReference>
<dbReference type="EMBL" id="GBYB01013384">
    <property type="protein sequence ID" value="JAG83151.1"/>
    <property type="molecule type" value="Transcribed_RNA"/>
</dbReference>